<proteinExistence type="predicted"/>
<accession>A0ABS2NIW3</accession>
<dbReference type="InterPro" id="IPR002509">
    <property type="entry name" value="NODB_dom"/>
</dbReference>
<dbReference type="CDD" id="cd10959">
    <property type="entry name" value="CE4_NodB_like_3"/>
    <property type="match status" value="1"/>
</dbReference>
<evidence type="ECO:0000313" key="4">
    <source>
        <dbReference type="Proteomes" id="UP001646157"/>
    </source>
</evidence>
<keyword evidence="1" id="KW-1133">Transmembrane helix</keyword>
<dbReference type="Pfam" id="PF01522">
    <property type="entry name" value="Polysacc_deac_1"/>
    <property type="match status" value="1"/>
</dbReference>
<gene>
    <name evidence="3" type="ORF">JOC86_004348</name>
</gene>
<name>A0ABS2NIW3_9BACI</name>
<keyword evidence="4" id="KW-1185">Reference proteome</keyword>
<evidence type="ECO:0000313" key="3">
    <source>
        <dbReference type="EMBL" id="MBM7587774.1"/>
    </source>
</evidence>
<evidence type="ECO:0000259" key="2">
    <source>
        <dbReference type="PROSITE" id="PS51677"/>
    </source>
</evidence>
<feature type="domain" description="NodB homology" evidence="2">
    <location>
        <begin position="43"/>
        <end position="229"/>
    </location>
</feature>
<protein>
    <submittedName>
        <fullName evidence="3">Peptidoglycan/xylan/chitin deacetylase (PgdA/CDA1 family)</fullName>
    </submittedName>
</protein>
<organism evidence="3 4">
    <name type="scientific">Rossellomorea pakistanensis</name>
    <dbReference type="NCBI Taxonomy" id="992288"/>
    <lineage>
        <taxon>Bacteria</taxon>
        <taxon>Bacillati</taxon>
        <taxon>Bacillota</taxon>
        <taxon>Bacilli</taxon>
        <taxon>Bacillales</taxon>
        <taxon>Bacillaceae</taxon>
        <taxon>Rossellomorea</taxon>
    </lineage>
</organism>
<dbReference type="PANTHER" id="PTHR10587">
    <property type="entry name" value="GLYCOSYL TRANSFERASE-RELATED"/>
    <property type="match status" value="1"/>
</dbReference>
<evidence type="ECO:0000256" key="1">
    <source>
        <dbReference type="SAM" id="Phobius"/>
    </source>
</evidence>
<dbReference type="InterPro" id="IPR050248">
    <property type="entry name" value="Polysacc_deacetylase_ArnD"/>
</dbReference>
<dbReference type="InterPro" id="IPR011330">
    <property type="entry name" value="Glyco_hydro/deAcase_b/a-brl"/>
</dbReference>
<dbReference type="SUPFAM" id="SSF88713">
    <property type="entry name" value="Glycoside hydrolase/deacetylase"/>
    <property type="match status" value="1"/>
</dbReference>
<dbReference type="Gene3D" id="3.20.20.370">
    <property type="entry name" value="Glycoside hydrolase/deacetylase"/>
    <property type="match status" value="1"/>
</dbReference>
<reference evidence="3 4" key="1">
    <citation type="submission" date="2021-01" db="EMBL/GenBank/DDBJ databases">
        <title>Genomic Encyclopedia of Type Strains, Phase IV (KMG-IV): sequencing the most valuable type-strain genomes for metagenomic binning, comparative biology and taxonomic classification.</title>
        <authorList>
            <person name="Goeker M."/>
        </authorList>
    </citation>
    <scope>NUCLEOTIDE SEQUENCE [LARGE SCALE GENOMIC DNA]</scope>
    <source>
        <strain evidence="3 4">DSM 24834</strain>
    </source>
</reference>
<keyword evidence="1" id="KW-0812">Transmembrane</keyword>
<comment type="caution">
    <text evidence="3">The sequence shown here is derived from an EMBL/GenBank/DDBJ whole genome shotgun (WGS) entry which is preliminary data.</text>
</comment>
<sequence length="244" mass="28623">MSVMIIIMSVLFIIFLFLIYAVLPTLVIRIFGLSIIQRISDERSIALTFDDGPDPDYTPQLLDLLKRFNVKASFFVVGEKVKNNPELVRRMHAEGHTIGIHHYHHISSWIMSPFKLREQLRLTEELITRCTNEKVHFYRPPWGHFNLFSLLVGRQYSIIMWNKIFKDWKTEVCKESLLEKLHANTEGGSIYLLHDSGVTLGADREAPKYMIEKLEKFLEESRRNRVAFISLNELYQLDKNTRVI</sequence>
<dbReference type="EMBL" id="JAFBDZ010000005">
    <property type="protein sequence ID" value="MBM7587774.1"/>
    <property type="molecule type" value="Genomic_DNA"/>
</dbReference>
<dbReference type="Proteomes" id="UP001646157">
    <property type="component" value="Unassembled WGS sequence"/>
</dbReference>
<keyword evidence="1" id="KW-0472">Membrane</keyword>
<dbReference type="PROSITE" id="PS51677">
    <property type="entry name" value="NODB"/>
    <property type="match status" value="1"/>
</dbReference>
<feature type="transmembrane region" description="Helical" evidence="1">
    <location>
        <begin position="6"/>
        <end position="28"/>
    </location>
</feature>